<evidence type="ECO:0000313" key="1">
    <source>
        <dbReference type="EMBL" id="TQM90936.1"/>
    </source>
</evidence>
<accession>A0A4Y3ULI3</accession>
<name>A0A4Y3ULI3_9MICO</name>
<organism evidence="1 2">
    <name type="scientific">Microbacterium lacticum</name>
    <dbReference type="NCBI Taxonomy" id="33885"/>
    <lineage>
        <taxon>Bacteria</taxon>
        <taxon>Bacillati</taxon>
        <taxon>Actinomycetota</taxon>
        <taxon>Actinomycetes</taxon>
        <taxon>Micrococcales</taxon>
        <taxon>Microbacteriaceae</taxon>
        <taxon>Microbacterium</taxon>
    </lineage>
</organism>
<proteinExistence type="predicted"/>
<gene>
    <name evidence="1" type="ORF">FHX68_2788</name>
</gene>
<sequence>MRSRRPRPRGGTPAGEADVVTGCCLVDVADQARAAEIAARFPEAPVDGGGVRVTRVRTQDDFDATMG</sequence>
<reference evidence="1 2" key="1">
    <citation type="submission" date="2019-06" db="EMBL/GenBank/DDBJ databases">
        <title>Sequencing the genomes of 1000 actinobacteria strains.</title>
        <authorList>
            <person name="Klenk H.-P."/>
        </authorList>
    </citation>
    <scope>NUCLEOTIDE SEQUENCE [LARGE SCALE GENOMIC DNA]</scope>
    <source>
        <strain evidence="1 2">DSM 20427</strain>
    </source>
</reference>
<dbReference type="AlphaFoldDB" id="A0A4Y3ULI3"/>
<evidence type="ECO:0000313" key="2">
    <source>
        <dbReference type="Proteomes" id="UP000319804"/>
    </source>
</evidence>
<dbReference type="EMBL" id="VFPS01000006">
    <property type="protein sequence ID" value="TQM90936.1"/>
    <property type="molecule type" value="Genomic_DNA"/>
</dbReference>
<dbReference type="Proteomes" id="UP000319804">
    <property type="component" value="Unassembled WGS sequence"/>
</dbReference>
<evidence type="ECO:0008006" key="3">
    <source>
        <dbReference type="Google" id="ProtNLM"/>
    </source>
</evidence>
<dbReference type="RefSeq" id="WP_141380439.1">
    <property type="nucleotide sequence ID" value="NZ_BJNA01000023.1"/>
</dbReference>
<protein>
    <recommendedName>
        <fullName evidence="3">YCII-related domain-containing protein</fullName>
    </recommendedName>
</protein>
<comment type="caution">
    <text evidence="1">The sequence shown here is derived from an EMBL/GenBank/DDBJ whole genome shotgun (WGS) entry which is preliminary data.</text>
</comment>
<dbReference type="Gene3D" id="3.30.70.1060">
    <property type="entry name" value="Dimeric alpha+beta barrel"/>
    <property type="match status" value="1"/>
</dbReference>
<keyword evidence="2" id="KW-1185">Reference proteome</keyword>